<comment type="cofactor">
    <cofactor evidence="1">
        <name>Zn(2+)</name>
        <dbReference type="ChEBI" id="CHEBI:29105"/>
    </cofactor>
</comment>
<dbReference type="GO" id="GO:0046872">
    <property type="term" value="F:metal ion binding"/>
    <property type="evidence" value="ECO:0007669"/>
    <property type="project" value="UniProtKB-KW"/>
</dbReference>
<dbReference type="InterPro" id="IPR011032">
    <property type="entry name" value="GroES-like_sf"/>
</dbReference>
<dbReference type="Pfam" id="PF08240">
    <property type="entry name" value="ADH_N"/>
    <property type="match status" value="1"/>
</dbReference>
<dbReference type="InterPro" id="IPR013154">
    <property type="entry name" value="ADH-like_N"/>
</dbReference>
<dbReference type="SUPFAM" id="SSF51735">
    <property type="entry name" value="NAD(P)-binding Rossmann-fold domains"/>
    <property type="match status" value="1"/>
</dbReference>
<dbReference type="InterPro" id="IPR013149">
    <property type="entry name" value="ADH-like_C"/>
</dbReference>
<reference evidence="7" key="1">
    <citation type="submission" date="2021-01" db="EMBL/GenBank/DDBJ databases">
        <authorList>
            <person name="Corre E."/>
            <person name="Pelletier E."/>
            <person name="Niang G."/>
            <person name="Scheremetjew M."/>
            <person name="Finn R."/>
            <person name="Kale V."/>
            <person name="Holt S."/>
            <person name="Cochrane G."/>
            <person name="Meng A."/>
            <person name="Brown T."/>
            <person name="Cohen L."/>
        </authorList>
    </citation>
    <scope>NUCLEOTIDE SEQUENCE</scope>
    <source>
        <strain evidence="7">RCC3387</strain>
    </source>
</reference>
<evidence type="ECO:0000256" key="2">
    <source>
        <dbReference type="ARBA" id="ARBA00008072"/>
    </source>
</evidence>
<evidence type="ECO:0008006" key="8">
    <source>
        <dbReference type="Google" id="ProtNLM"/>
    </source>
</evidence>
<dbReference type="PANTHER" id="PTHR42813:SF4">
    <property type="entry name" value="NADP-DEPENDENT ISOPROPANOL DEHYDROGENASE"/>
    <property type="match status" value="1"/>
</dbReference>
<dbReference type="EMBL" id="HBGW01060216">
    <property type="protein sequence ID" value="CAD9602213.1"/>
    <property type="molecule type" value="Transcribed_RNA"/>
</dbReference>
<evidence type="ECO:0000259" key="5">
    <source>
        <dbReference type="Pfam" id="PF00107"/>
    </source>
</evidence>
<dbReference type="Gene3D" id="3.90.180.10">
    <property type="entry name" value="Medium-chain alcohol dehydrogenases, catalytic domain"/>
    <property type="match status" value="1"/>
</dbReference>
<evidence type="ECO:0000256" key="1">
    <source>
        <dbReference type="ARBA" id="ARBA00001947"/>
    </source>
</evidence>
<evidence type="ECO:0000256" key="3">
    <source>
        <dbReference type="ARBA" id="ARBA00022723"/>
    </source>
</evidence>
<comment type="similarity">
    <text evidence="2">Belongs to the zinc-containing alcohol dehydrogenase family.</text>
</comment>
<name>A0A7S2PKE6_9DINO</name>
<dbReference type="Pfam" id="PF00107">
    <property type="entry name" value="ADH_zinc_N"/>
    <property type="match status" value="1"/>
</dbReference>
<accession>A0A7S2PKE6</accession>
<dbReference type="PANTHER" id="PTHR42813">
    <property type="entry name" value="ZINC-TYPE ALCOHOL DEHYDROGENASE-LIKE"/>
    <property type="match status" value="1"/>
</dbReference>
<dbReference type="Gene3D" id="3.40.50.720">
    <property type="entry name" value="NAD(P)-binding Rossmann-like Domain"/>
    <property type="match status" value="1"/>
</dbReference>
<keyword evidence="4" id="KW-0862">Zinc</keyword>
<evidence type="ECO:0000313" key="7">
    <source>
        <dbReference type="EMBL" id="CAD9602213.1"/>
    </source>
</evidence>
<organism evidence="7">
    <name type="scientific">Zooxanthella nutricula</name>
    <dbReference type="NCBI Taxonomy" id="1333877"/>
    <lineage>
        <taxon>Eukaryota</taxon>
        <taxon>Sar</taxon>
        <taxon>Alveolata</taxon>
        <taxon>Dinophyceae</taxon>
        <taxon>Peridiniales</taxon>
        <taxon>Peridiniales incertae sedis</taxon>
        <taxon>Zooxanthella</taxon>
    </lineage>
</organism>
<proteinExistence type="inferred from homology"/>
<protein>
    <recommendedName>
        <fullName evidence="8">Enoyl reductase (ER) domain-containing protein</fullName>
    </recommendedName>
</protein>
<dbReference type="InterPro" id="IPR036291">
    <property type="entry name" value="NAD(P)-bd_dom_sf"/>
</dbReference>
<dbReference type="SUPFAM" id="SSF50129">
    <property type="entry name" value="GroES-like"/>
    <property type="match status" value="1"/>
</dbReference>
<evidence type="ECO:0000259" key="6">
    <source>
        <dbReference type="Pfam" id="PF08240"/>
    </source>
</evidence>
<feature type="domain" description="Alcohol dehydrogenase-like C-terminal" evidence="5">
    <location>
        <begin position="194"/>
        <end position="325"/>
    </location>
</feature>
<feature type="domain" description="Alcohol dehydrogenase-like N-terminal" evidence="6">
    <location>
        <begin position="35"/>
        <end position="142"/>
    </location>
</feature>
<keyword evidence="3" id="KW-0479">Metal-binding</keyword>
<evidence type="ECO:0000256" key="4">
    <source>
        <dbReference type="ARBA" id="ARBA00022833"/>
    </source>
</evidence>
<gene>
    <name evidence="7" type="ORF">BRAN1462_LOCUS38343</name>
</gene>
<sequence length="384" mass="41375">MASTMMGTTFLGVRSEANPVGYAWRQRPMPRLQHPTDILARVHKTTICGTDLHILGGNVPQAKVGLGLGHEGIVDILEVGSEVKRFKVGDRVLCCCISACGTCKKCKDRWFGNCEAAEGSWSLGHLIDGFQAEYVRVPHADLSCYALPASCPRDSPEEDKYLMLADILPTSYEIGLVDGDMADGKTCAIVGVGPVGLAALLAACSMYKAKAIIAIDLDEGRLELATRFGATHTVCPPKGDGAPAAVRDEVLRLLGDGEDGVDVVVEAVGLPGGWYIAQEIVKPGGNVAILGVHGRPVTLNLERMWYRNFKLTAGMVHGYSIPRLMEKVEDGSLRADLLISHHWKLSQIEDAYAKFESRRDGALKMLLCNDRPGQAPKANSPNVV</sequence>
<dbReference type="AlphaFoldDB" id="A0A7S2PKE6"/>